<dbReference type="Pfam" id="PF04932">
    <property type="entry name" value="Wzy_C"/>
    <property type="match status" value="1"/>
</dbReference>
<dbReference type="InterPro" id="IPR051533">
    <property type="entry name" value="WaaL-like"/>
</dbReference>
<feature type="transmembrane region" description="Helical" evidence="5">
    <location>
        <begin position="64"/>
        <end position="83"/>
    </location>
</feature>
<reference evidence="7" key="1">
    <citation type="submission" date="2009-10" db="EMBL/GenBank/DDBJ databases">
        <title>Complete sequence of Bacillus selenitireducens MLS10.</title>
        <authorList>
            <consortium name="US DOE Joint Genome Institute"/>
            <person name="Lucas S."/>
            <person name="Copeland A."/>
            <person name="Lapidus A."/>
            <person name="Glavina del Rio T."/>
            <person name="Dalin E."/>
            <person name="Tice H."/>
            <person name="Bruce D."/>
            <person name="Goodwin L."/>
            <person name="Pitluck S."/>
            <person name="Sims D."/>
            <person name="Brettin T."/>
            <person name="Detter J.C."/>
            <person name="Han C."/>
            <person name="Larimer F."/>
            <person name="Land M."/>
            <person name="Hauser L."/>
            <person name="Kyrpides N."/>
            <person name="Ovchinnikova G."/>
            <person name="Stolz J."/>
        </authorList>
    </citation>
    <scope>NUCLEOTIDE SEQUENCE [LARGE SCALE GENOMIC DNA]</scope>
    <source>
        <strain evidence="7">MLS10</strain>
    </source>
</reference>
<evidence type="ECO:0000256" key="1">
    <source>
        <dbReference type="ARBA" id="ARBA00004141"/>
    </source>
</evidence>
<feature type="transmembrane region" description="Helical" evidence="5">
    <location>
        <begin position="7"/>
        <end position="28"/>
    </location>
</feature>
<feature type="transmembrane region" description="Helical" evidence="5">
    <location>
        <begin position="372"/>
        <end position="393"/>
    </location>
</feature>
<dbReference type="PANTHER" id="PTHR37422:SF13">
    <property type="entry name" value="LIPOPOLYSACCHARIDE BIOSYNTHESIS PROTEIN PA4999-RELATED"/>
    <property type="match status" value="1"/>
</dbReference>
<protein>
    <submittedName>
        <fullName evidence="7">O-antigen polymerase</fullName>
    </submittedName>
</protein>
<feature type="transmembrane region" description="Helical" evidence="5">
    <location>
        <begin position="430"/>
        <end position="453"/>
    </location>
</feature>
<evidence type="ECO:0000256" key="5">
    <source>
        <dbReference type="SAM" id="Phobius"/>
    </source>
</evidence>
<organism evidence="7 8">
    <name type="scientific">Bacillus selenitireducens (strain ATCC 700615 / DSM 15326 / MLS10)</name>
    <dbReference type="NCBI Taxonomy" id="439292"/>
    <lineage>
        <taxon>Bacteria</taxon>
        <taxon>Bacillati</taxon>
        <taxon>Bacillota</taxon>
        <taxon>Bacilli</taxon>
        <taxon>Bacillales</taxon>
        <taxon>Bacillaceae</taxon>
        <taxon>Salisediminibacterium</taxon>
    </lineage>
</organism>
<evidence type="ECO:0000313" key="8">
    <source>
        <dbReference type="Proteomes" id="UP000000271"/>
    </source>
</evidence>
<feature type="domain" description="O-antigen ligase-related" evidence="6">
    <location>
        <begin position="205"/>
        <end position="385"/>
    </location>
</feature>
<feature type="transmembrane region" description="Helical" evidence="5">
    <location>
        <begin position="170"/>
        <end position="188"/>
    </location>
</feature>
<feature type="transmembrane region" description="Helical" evidence="5">
    <location>
        <begin position="95"/>
        <end position="113"/>
    </location>
</feature>
<feature type="transmembrane region" description="Helical" evidence="5">
    <location>
        <begin position="405"/>
        <end position="424"/>
    </location>
</feature>
<evidence type="ECO:0000259" key="6">
    <source>
        <dbReference type="Pfam" id="PF04932"/>
    </source>
</evidence>
<dbReference type="eggNOG" id="COG3307">
    <property type="taxonomic scope" value="Bacteria"/>
</dbReference>
<dbReference type="RefSeq" id="WP_013171959.1">
    <property type="nucleotide sequence ID" value="NC_014219.1"/>
</dbReference>
<feature type="transmembrane region" description="Helical" evidence="5">
    <location>
        <begin position="120"/>
        <end position="142"/>
    </location>
</feature>
<feature type="transmembrane region" description="Helical" evidence="5">
    <location>
        <begin position="244"/>
        <end position="261"/>
    </location>
</feature>
<keyword evidence="8" id="KW-1185">Reference proteome</keyword>
<evidence type="ECO:0000256" key="2">
    <source>
        <dbReference type="ARBA" id="ARBA00022692"/>
    </source>
</evidence>
<feature type="transmembrane region" description="Helical" evidence="5">
    <location>
        <begin position="34"/>
        <end position="52"/>
    </location>
</feature>
<dbReference type="STRING" id="439292.Bsel_1014"/>
<dbReference type="GO" id="GO:0016020">
    <property type="term" value="C:membrane"/>
    <property type="evidence" value="ECO:0007669"/>
    <property type="project" value="UniProtKB-SubCell"/>
</dbReference>
<dbReference type="PANTHER" id="PTHR37422">
    <property type="entry name" value="TEICHURONIC ACID BIOSYNTHESIS PROTEIN TUAE"/>
    <property type="match status" value="1"/>
</dbReference>
<dbReference type="KEGG" id="bse:Bsel_1014"/>
<keyword evidence="2 5" id="KW-0812">Transmembrane</keyword>
<feature type="transmembrane region" description="Helical" evidence="5">
    <location>
        <begin position="218"/>
        <end position="237"/>
    </location>
</feature>
<keyword evidence="3 5" id="KW-1133">Transmembrane helix</keyword>
<name>D6Y0E3_BACIE</name>
<comment type="subcellular location">
    <subcellularLocation>
        <location evidence="1">Membrane</location>
        <topology evidence="1">Multi-pass membrane protein</topology>
    </subcellularLocation>
</comment>
<dbReference type="Proteomes" id="UP000000271">
    <property type="component" value="Chromosome"/>
</dbReference>
<dbReference type="InterPro" id="IPR007016">
    <property type="entry name" value="O-antigen_ligase-rel_domated"/>
</dbReference>
<dbReference type="OrthoDB" id="9806320at2"/>
<sequence length="457" mass="52091">MSVRDFSLTFYSVLLLLFFIPLLDFKYYLGPLPLSAEVFLIPLLIVVAFYEYRRGDIQLTGFRFLPMLIAFASFFIVSLISLVNAVSLMAGLMEIARYLSYVLMVGVVIQVSFSRKEYIYFLWTFVASTSIVILIGSIQYVFDLGLNTAGLYALNDAIGRVESTMVNPNYYAAFINFVLPGAMILAVMYTKNRPAQAALFLITGVLVANMVLTYTRVAWLIMFGAIVLVVLLAGKEYLIRMSKVHMLVMVAILAVFVYQMPDFQSRTVSAIYVAENMLFDSDFFGQGEVEDNDLGLVDEEEEEERVRDEMSERAMVSRTTLWRTGWVMFADNPVLGVGAGNYLERYSDYVEMYPELYLGHDRYSVHNSYLKVMAESGIIGLVAFMSVYVLYYIYLIRFYFQQPNLTGKLVAVSVFIGSITFMLQNTSNNLIFIPQINIIFWLVSALAMNYLYVNRKQ</sequence>
<accession>D6Y0E3</accession>
<dbReference type="AlphaFoldDB" id="D6Y0E3"/>
<feature type="transmembrane region" description="Helical" evidence="5">
    <location>
        <begin position="195"/>
        <end position="212"/>
    </location>
</feature>
<dbReference type="EMBL" id="CP001791">
    <property type="protein sequence ID" value="ADH98534.1"/>
    <property type="molecule type" value="Genomic_DNA"/>
</dbReference>
<dbReference type="HOGENOM" id="CLU_041909_0_0_9"/>
<evidence type="ECO:0000313" key="7">
    <source>
        <dbReference type="EMBL" id="ADH98534.1"/>
    </source>
</evidence>
<evidence type="ECO:0000256" key="3">
    <source>
        <dbReference type="ARBA" id="ARBA00022989"/>
    </source>
</evidence>
<keyword evidence="4 5" id="KW-0472">Membrane</keyword>
<evidence type="ECO:0000256" key="4">
    <source>
        <dbReference type="ARBA" id="ARBA00023136"/>
    </source>
</evidence>
<gene>
    <name evidence="7" type="ordered locus">Bsel_1014</name>
</gene>
<proteinExistence type="predicted"/>